<sequence>MVQNKKIISGLDAIKFIMALFIVDIHVKGSNVLPPPILGSLIHPFEGLAVPTFFVISAFLFFSKLRKQSKQLQCLAHYEKRLLVLYGFWTIVWMPIILMQRTEYRQGSVFHGICLIVKDFFLKTLSMLVGSLLHY</sequence>
<proteinExistence type="predicted"/>
<keyword evidence="1" id="KW-0472">Membrane</keyword>
<feature type="transmembrane region" description="Helical" evidence="1">
    <location>
        <begin position="82"/>
        <end position="98"/>
    </location>
</feature>
<keyword evidence="3" id="KW-0808">Transferase</keyword>
<accession>A0A7K0KIY6</accession>
<keyword evidence="1" id="KW-1133">Transmembrane helix</keyword>
<feature type="transmembrane region" description="Helical" evidence="1">
    <location>
        <begin position="37"/>
        <end position="62"/>
    </location>
</feature>
<keyword evidence="1" id="KW-0812">Transmembrane</keyword>
<name>A0A7K0KIY6_9BACT</name>
<organism evidence="3 4">
    <name type="scientific">Hallella mizrahii</name>
    <dbReference type="NCBI Taxonomy" id="2606637"/>
    <lineage>
        <taxon>Bacteria</taxon>
        <taxon>Pseudomonadati</taxon>
        <taxon>Bacteroidota</taxon>
        <taxon>Bacteroidia</taxon>
        <taxon>Bacteroidales</taxon>
        <taxon>Prevotellaceae</taxon>
        <taxon>Hallella</taxon>
    </lineage>
</organism>
<dbReference type="AlphaFoldDB" id="A0A7K0KIY6"/>
<evidence type="ECO:0000313" key="4">
    <source>
        <dbReference type="Proteomes" id="UP000438914"/>
    </source>
</evidence>
<evidence type="ECO:0000313" key="3">
    <source>
        <dbReference type="EMBL" id="MST85802.1"/>
    </source>
</evidence>
<feature type="transmembrane region" description="Helical" evidence="1">
    <location>
        <begin position="7"/>
        <end position="25"/>
    </location>
</feature>
<evidence type="ECO:0000259" key="2">
    <source>
        <dbReference type="Pfam" id="PF01757"/>
    </source>
</evidence>
<dbReference type="Pfam" id="PF01757">
    <property type="entry name" value="Acyl_transf_3"/>
    <property type="match status" value="1"/>
</dbReference>
<dbReference type="InterPro" id="IPR002656">
    <property type="entry name" value="Acyl_transf_3_dom"/>
</dbReference>
<gene>
    <name evidence="3" type="ORF">FYJ73_14195</name>
</gene>
<dbReference type="EMBL" id="VUNG01000053">
    <property type="protein sequence ID" value="MST85802.1"/>
    <property type="molecule type" value="Genomic_DNA"/>
</dbReference>
<dbReference type="GO" id="GO:0016747">
    <property type="term" value="F:acyltransferase activity, transferring groups other than amino-acyl groups"/>
    <property type="evidence" value="ECO:0007669"/>
    <property type="project" value="InterPro"/>
</dbReference>
<reference evidence="3 4" key="1">
    <citation type="submission" date="2019-08" db="EMBL/GenBank/DDBJ databases">
        <title>In-depth cultivation of the pig gut microbiome towards novel bacterial diversity and tailored functional studies.</title>
        <authorList>
            <person name="Wylensek D."/>
            <person name="Hitch T.C.A."/>
            <person name="Clavel T."/>
        </authorList>
    </citation>
    <scope>NUCLEOTIDE SEQUENCE [LARGE SCALE GENOMIC DNA]</scope>
    <source>
        <strain evidence="3 4">LKV-178-WT-2A</strain>
    </source>
</reference>
<protein>
    <submittedName>
        <fullName evidence="3">Acyltransferase family protein</fullName>
    </submittedName>
</protein>
<comment type="caution">
    <text evidence="3">The sequence shown here is derived from an EMBL/GenBank/DDBJ whole genome shotgun (WGS) entry which is preliminary data.</text>
</comment>
<dbReference type="Proteomes" id="UP000438914">
    <property type="component" value="Unassembled WGS sequence"/>
</dbReference>
<dbReference type="RefSeq" id="WP_154535402.1">
    <property type="nucleotide sequence ID" value="NZ_VUNG01000053.1"/>
</dbReference>
<feature type="domain" description="Acyltransferase 3" evidence="2">
    <location>
        <begin position="9"/>
        <end position="98"/>
    </location>
</feature>
<keyword evidence="3" id="KW-0012">Acyltransferase</keyword>
<evidence type="ECO:0000256" key="1">
    <source>
        <dbReference type="SAM" id="Phobius"/>
    </source>
</evidence>
<keyword evidence="4" id="KW-1185">Reference proteome</keyword>